<dbReference type="InterPro" id="IPR001851">
    <property type="entry name" value="ABC_transp_permease"/>
</dbReference>
<comment type="caution">
    <text evidence="7">The sequence shown here is derived from an EMBL/GenBank/DDBJ whole genome shotgun (WGS) entry which is preliminary data.</text>
</comment>
<dbReference type="Pfam" id="PF02653">
    <property type="entry name" value="BPD_transp_2"/>
    <property type="match status" value="1"/>
</dbReference>
<keyword evidence="4 6" id="KW-1133">Transmembrane helix</keyword>
<dbReference type="GO" id="GO:0015658">
    <property type="term" value="F:branched-chain amino acid transmembrane transporter activity"/>
    <property type="evidence" value="ECO:0007669"/>
    <property type="project" value="InterPro"/>
</dbReference>
<evidence type="ECO:0000256" key="5">
    <source>
        <dbReference type="ARBA" id="ARBA00023136"/>
    </source>
</evidence>
<accession>A0A3D8PGI0</accession>
<reference evidence="7 8" key="1">
    <citation type="submission" date="2018-05" db="EMBL/GenBank/DDBJ databases">
        <title>Whole genome sequencing of Paracoccus thiocyanatus SST.</title>
        <authorList>
            <person name="Ghosh W."/>
            <person name="Rameez M.J."/>
            <person name="Roy C."/>
        </authorList>
    </citation>
    <scope>NUCLEOTIDE SEQUENCE [LARGE SCALE GENOMIC DNA]</scope>
    <source>
        <strain evidence="7 8">SST</strain>
    </source>
</reference>
<organism evidence="7 8">
    <name type="scientific">Paracoccus thiocyanatus</name>
    <dbReference type="NCBI Taxonomy" id="34006"/>
    <lineage>
        <taxon>Bacteria</taxon>
        <taxon>Pseudomonadati</taxon>
        <taxon>Pseudomonadota</taxon>
        <taxon>Alphaproteobacteria</taxon>
        <taxon>Rhodobacterales</taxon>
        <taxon>Paracoccaceae</taxon>
        <taxon>Paracoccus</taxon>
    </lineage>
</organism>
<name>A0A3D8PGI0_9RHOB</name>
<dbReference type="GO" id="GO:0005886">
    <property type="term" value="C:plasma membrane"/>
    <property type="evidence" value="ECO:0007669"/>
    <property type="project" value="UniProtKB-SubCell"/>
</dbReference>
<evidence type="ECO:0000313" key="7">
    <source>
        <dbReference type="EMBL" id="RDW14577.1"/>
    </source>
</evidence>
<feature type="transmembrane region" description="Helical" evidence="6">
    <location>
        <begin position="56"/>
        <end position="75"/>
    </location>
</feature>
<dbReference type="CDD" id="cd06581">
    <property type="entry name" value="TM_PBP1_LivM_like"/>
    <property type="match status" value="1"/>
</dbReference>
<dbReference type="Proteomes" id="UP000256679">
    <property type="component" value="Unassembled WGS sequence"/>
</dbReference>
<evidence type="ECO:0000256" key="2">
    <source>
        <dbReference type="ARBA" id="ARBA00022475"/>
    </source>
</evidence>
<evidence type="ECO:0000256" key="6">
    <source>
        <dbReference type="SAM" id="Phobius"/>
    </source>
</evidence>
<protein>
    <submittedName>
        <fullName evidence="7">ABC transporter permease</fullName>
    </submittedName>
</protein>
<dbReference type="InterPro" id="IPR043428">
    <property type="entry name" value="LivM-like"/>
</dbReference>
<keyword evidence="3 6" id="KW-0812">Transmembrane</keyword>
<feature type="transmembrane region" description="Helical" evidence="6">
    <location>
        <begin position="27"/>
        <end position="44"/>
    </location>
</feature>
<evidence type="ECO:0000256" key="1">
    <source>
        <dbReference type="ARBA" id="ARBA00004651"/>
    </source>
</evidence>
<comment type="subcellular location">
    <subcellularLocation>
        <location evidence="1">Cell membrane</location>
        <topology evidence="1">Multi-pass membrane protein</topology>
    </subcellularLocation>
</comment>
<evidence type="ECO:0000256" key="4">
    <source>
        <dbReference type="ARBA" id="ARBA00022989"/>
    </source>
</evidence>
<feature type="transmembrane region" description="Helical" evidence="6">
    <location>
        <begin position="317"/>
        <end position="343"/>
    </location>
</feature>
<dbReference type="EMBL" id="QFCQ01000006">
    <property type="protein sequence ID" value="RDW14577.1"/>
    <property type="molecule type" value="Genomic_DNA"/>
</dbReference>
<feature type="transmembrane region" description="Helical" evidence="6">
    <location>
        <begin position="82"/>
        <end position="100"/>
    </location>
</feature>
<dbReference type="PANTHER" id="PTHR30482:SF4">
    <property type="entry name" value="SLR1201 PROTEIN"/>
    <property type="match status" value="1"/>
</dbReference>
<sequence>MPATAGLRSGWLARLEGPQTLGHGRGFWALFVLVVAVAAIWPLFSNGWTVGNVAYFLVWCFMALGLGLIWGYAGALSFGQTAFFGVAGYVYGVLTINFGAAYGFSLLALVLAAAGAGVLALILAYFMFYGRIGGVFIGIVTLAVTLVLQAFMAQTAGPQWVIGKARLNGYNGMSGMPPLTIPWFGGDIVLYADMALYYVLLGLLVVVYLAMRVLLNSRFGNVLVAIRENPERAQMLGYDIRRYQMLAFGLGGALAGLSGALYTAWGQYITPNSMGLTSAALPVIWVAFGGRKDITATLIGTLVVLAIYQALTIHASQYAIVVMGALLVGTVLFAPEGIILSLLKLAPQGRKGRRA</sequence>
<feature type="transmembrane region" description="Helical" evidence="6">
    <location>
        <begin position="135"/>
        <end position="153"/>
    </location>
</feature>
<proteinExistence type="predicted"/>
<gene>
    <name evidence="7" type="ORF">DIE28_02125</name>
</gene>
<feature type="transmembrane region" description="Helical" evidence="6">
    <location>
        <begin position="188"/>
        <end position="211"/>
    </location>
</feature>
<keyword evidence="2" id="KW-1003">Cell membrane</keyword>
<evidence type="ECO:0000313" key="8">
    <source>
        <dbReference type="Proteomes" id="UP000256679"/>
    </source>
</evidence>
<feature type="transmembrane region" description="Helical" evidence="6">
    <location>
        <begin position="243"/>
        <end position="262"/>
    </location>
</feature>
<feature type="transmembrane region" description="Helical" evidence="6">
    <location>
        <begin position="106"/>
        <end position="128"/>
    </location>
</feature>
<feature type="transmembrane region" description="Helical" evidence="6">
    <location>
        <begin position="294"/>
        <end position="311"/>
    </location>
</feature>
<keyword evidence="8" id="KW-1185">Reference proteome</keyword>
<evidence type="ECO:0000256" key="3">
    <source>
        <dbReference type="ARBA" id="ARBA00022692"/>
    </source>
</evidence>
<dbReference type="AlphaFoldDB" id="A0A3D8PGI0"/>
<keyword evidence="5 6" id="KW-0472">Membrane</keyword>
<dbReference type="PANTHER" id="PTHR30482">
    <property type="entry name" value="HIGH-AFFINITY BRANCHED-CHAIN AMINO ACID TRANSPORT SYSTEM PERMEASE"/>
    <property type="match status" value="1"/>
</dbReference>